<reference evidence="7" key="1">
    <citation type="journal article" date="2021" name="PeerJ">
        <title>Extensive microbial diversity within the chicken gut microbiome revealed by metagenomics and culture.</title>
        <authorList>
            <person name="Gilroy R."/>
            <person name="Ravi A."/>
            <person name="Getino M."/>
            <person name="Pursley I."/>
            <person name="Horton D.L."/>
            <person name="Alikhan N.F."/>
            <person name="Baker D."/>
            <person name="Gharbi K."/>
            <person name="Hall N."/>
            <person name="Watson M."/>
            <person name="Adriaenssens E.M."/>
            <person name="Foster-Nyarko E."/>
            <person name="Jarju S."/>
            <person name="Secka A."/>
            <person name="Antonio M."/>
            <person name="Oren A."/>
            <person name="Chaudhuri R.R."/>
            <person name="La Ragione R."/>
            <person name="Hildebrand F."/>
            <person name="Pallen M.J."/>
        </authorList>
    </citation>
    <scope>NUCLEOTIDE SEQUENCE</scope>
    <source>
        <strain evidence="7">ChiSxjej6B18-287</strain>
    </source>
</reference>
<dbReference type="NCBIfam" id="NF001033">
    <property type="entry name" value="PRK00114.1"/>
    <property type="match status" value="1"/>
</dbReference>
<dbReference type="Gene3D" id="3.90.1280.10">
    <property type="entry name" value="HSP33 redox switch-like"/>
    <property type="match status" value="1"/>
</dbReference>
<keyword evidence="5 6" id="KW-0676">Redox-active center</keyword>
<dbReference type="PIRSF" id="PIRSF005261">
    <property type="entry name" value="Heat_shock_Hsp33"/>
    <property type="match status" value="1"/>
</dbReference>
<comment type="subcellular location">
    <subcellularLocation>
        <location evidence="6">Cytoplasm</location>
    </subcellularLocation>
</comment>
<name>A0A9D2N423_9FIRM</name>
<evidence type="ECO:0000256" key="1">
    <source>
        <dbReference type="ARBA" id="ARBA00022490"/>
    </source>
</evidence>
<comment type="caution">
    <text evidence="7">The sequence shown here is derived from an EMBL/GenBank/DDBJ whole genome shotgun (WGS) entry which is preliminary data.</text>
</comment>
<evidence type="ECO:0000256" key="6">
    <source>
        <dbReference type="HAMAP-Rule" id="MF_00117"/>
    </source>
</evidence>
<dbReference type="SUPFAM" id="SSF64397">
    <property type="entry name" value="Hsp33 domain"/>
    <property type="match status" value="1"/>
</dbReference>
<accession>A0A9D2N423</accession>
<evidence type="ECO:0000256" key="5">
    <source>
        <dbReference type="ARBA" id="ARBA00023284"/>
    </source>
</evidence>
<feature type="disulfide bond" description="Redox-active" evidence="6">
    <location>
        <begin position="270"/>
        <end position="273"/>
    </location>
</feature>
<evidence type="ECO:0000256" key="2">
    <source>
        <dbReference type="ARBA" id="ARBA00022833"/>
    </source>
</evidence>
<evidence type="ECO:0000313" key="8">
    <source>
        <dbReference type="Proteomes" id="UP000823893"/>
    </source>
</evidence>
<dbReference type="Proteomes" id="UP000823893">
    <property type="component" value="Unassembled WGS sequence"/>
</dbReference>
<dbReference type="GO" id="GO:0005737">
    <property type="term" value="C:cytoplasm"/>
    <property type="evidence" value="ECO:0007669"/>
    <property type="project" value="UniProtKB-SubCell"/>
</dbReference>
<protein>
    <recommendedName>
        <fullName evidence="6">33 kDa chaperonin</fullName>
    </recommendedName>
    <alternativeName>
        <fullName evidence="6">Heat shock protein 33 homolog</fullName>
        <shortName evidence="6">HSP33</shortName>
    </alternativeName>
</protein>
<dbReference type="CDD" id="cd00498">
    <property type="entry name" value="Hsp33"/>
    <property type="match status" value="1"/>
</dbReference>
<keyword evidence="2 6" id="KW-0862">Zinc</keyword>
<keyword evidence="4 6" id="KW-0143">Chaperone</keyword>
<keyword evidence="3 6" id="KW-1015">Disulfide bond</keyword>
<dbReference type="AlphaFoldDB" id="A0A9D2N423"/>
<proteinExistence type="inferred from homology"/>
<reference evidence="7" key="2">
    <citation type="submission" date="2021-04" db="EMBL/GenBank/DDBJ databases">
        <authorList>
            <person name="Gilroy R."/>
        </authorList>
    </citation>
    <scope>NUCLEOTIDE SEQUENCE</scope>
    <source>
        <strain evidence="7">ChiSxjej6B18-287</strain>
    </source>
</reference>
<dbReference type="HAMAP" id="MF_00117">
    <property type="entry name" value="HslO"/>
    <property type="match status" value="1"/>
</dbReference>
<dbReference type="PANTHER" id="PTHR30111">
    <property type="entry name" value="33 KDA CHAPERONIN"/>
    <property type="match status" value="1"/>
</dbReference>
<comment type="PTM">
    <text evidence="6">Under oxidizing conditions two disulfide bonds are formed involving the reactive cysteines. Under reducing conditions zinc is bound to the reactive cysteines and the protein is inactive.</text>
</comment>
<dbReference type="InterPro" id="IPR016154">
    <property type="entry name" value="Heat_shock_Hsp33_C"/>
</dbReference>
<feature type="disulfide bond" description="Redox-active" evidence="6">
    <location>
        <begin position="237"/>
        <end position="239"/>
    </location>
</feature>
<sequence length="293" mass="32081">MGDYIVRATAANHQIRAFAATTRDLVEHARAAHNTSPVATAALGRLLTAGSMMGVMMKGDKDLLTLQIKAGGPLEGITVTADSKGNVKGYVGNPNVVLHANAQGKLDVAGAVGVGFMNVIKDMGMKEPYVGQTVLQTSEIAEDLTYYFATSEQVPSSVGLGVLMEKDNTVKQAGGFIIQLMPFTEEAVISRLEENLKKVTSVTSLLEEGHTPESLLELLLEGFDIEFNDRIPTQFYCNCSKERVERALISIGKKDIQEMIDEGKEIEMNCHFCNKNYTFTVEELKRILKECKR</sequence>
<dbReference type="GO" id="GO:0042026">
    <property type="term" value="P:protein refolding"/>
    <property type="evidence" value="ECO:0007669"/>
    <property type="project" value="TreeGrafter"/>
</dbReference>
<dbReference type="PANTHER" id="PTHR30111:SF1">
    <property type="entry name" value="33 KDA CHAPERONIN"/>
    <property type="match status" value="1"/>
</dbReference>
<comment type="function">
    <text evidence="6">Redox regulated molecular chaperone. Protects both thermally unfolding and oxidatively damaged proteins from irreversible aggregation. Plays an important role in the bacterial defense system toward oxidative stress.</text>
</comment>
<dbReference type="Pfam" id="PF01430">
    <property type="entry name" value="HSP33"/>
    <property type="match status" value="1"/>
</dbReference>
<organism evidence="7 8">
    <name type="scientific">Candidatus Blautia merdigallinarum</name>
    <dbReference type="NCBI Taxonomy" id="2838495"/>
    <lineage>
        <taxon>Bacteria</taxon>
        <taxon>Bacillati</taxon>
        <taxon>Bacillota</taxon>
        <taxon>Clostridia</taxon>
        <taxon>Lachnospirales</taxon>
        <taxon>Lachnospiraceae</taxon>
        <taxon>Blautia</taxon>
    </lineage>
</organism>
<dbReference type="EMBL" id="DWWV01000045">
    <property type="protein sequence ID" value="HJC09982.1"/>
    <property type="molecule type" value="Genomic_DNA"/>
</dbReference>
<dbReference type="GO" id="GO:0051082">
    <property type="term" value="F:unfolded protein binding"/>
    <property type="evidence" value="ECO:0007669"/>
    <property type="project" value="UniProtKB-UniRule"/>
</dbReference>
<evidence type="ECO:0000256" key="4">
    <source>
        <dbReference type="ARBA" id="ARBA00023186"/>
    </source>
</evidence>
<evidence type="ECO:0000256" key="3">
    <source>
        <dbReference type="ARBA" id="ARBA00023157"/>
    </source>
</evidence>
<evidence type="ECO:0000313" key="7">
    <source>
        <dbReference type="EMBL" id="HJC09982.1"/>
    </source>
</evidence>
<dbReference type="InterPro" id="IPR016153">
    <property type="entry name" value="Heat_shock_Hsp33_N"/>
</dbReference>
<dbReference type="InterPro" id="IPR000397">
    <property type="entry name" value="Heat_shock_Hsp33"/>
</dbReference>
<dbReference type="GO" id="GO:0044183">
    <property type="term" value="F:protein folding chaperone"/>
    <property type="evidence" value="ECO:0007669"/>
    <property type="project" value="TreeGrafter"/>
</dbReference>
<gene>
    <name evidence="6 7" type="primary">hslO</name>
    <name evidence="7" type="ORF">H9935_04105</name>
</gene>
<dbReference type="Gene3D" id="3.55.30.10">
    <property type="entry name" value="Hsp33 domain"/>
    <property type="match status" value="1"/>
</dbReference>
<comment type="similarity">
    <text evidence="6">Belongs to the HSP33 family.</text>
</comment>
<dbReference type="SUPFAM" id="SSF118352">
    <property type="entry name" value="HSP33 redox switch-like"/>
    <property type="match status" value="1"/>
</dbReference>
<keyword evidence="1 6" id="KW-0963">Cytoplasm</keyword>